<evidence type="ECO:0000313" key="2">
    <source>
        <dbReference type="Proteomes" id="UP000823775"/>
    </source>
</evidence>
<dbReference type="EMBL" id="JACEIK010001229">
    <property type="protein sequence ID" value="MCD7467442.1"/>
    <property type="molecule type" value="Genomic_DNA"/>
</dbReference>
<evidence type="ECO:0000313" key="1">
    <source>
        <dbReference type="EMBL" id="MCD7467442.1"/>
    </source>
</evidence>
<comment type="caution">
    <text evidence="1">The sequence shown here is derived from an EMBL/GenBank/DDBJ whole genome shotgun (WGS) entry which is preliminary data.</text>
</comment>
<name>A0ABS8T7Q7_DATST</name>
<proteinExistence type="predicted"/>
<organism evidence="1 2">
    <name type="scientific">Datura stramonium</name>
    <name type="common">Jimsonweed</name>
    <name type="synonym">Common thornapple</name>
    <dbReference type="NCBI Taxonomy" id="4076"/>
    <lineage>
        <taxon>Eukaryota</taxon>
        <taxon>Viridiplantae</taxon>
        <taxon>Streptophyta</taxon>
        <taxon>Embryophyta</taxon>
        <taxon>Tracheophyta</taxon>
        <taxon>Spermatophyta</taxon>
        <taxon>Magnoliopsida</taxon>
        <taxon>eudicotyledons</taxon>
        <taxon>Gunneridae</taxon>
        <taxon>Pentapetalae</taxon>
        <taxon>asterids</taxon>
        <taxon>lamiids</taxon>
        <taxon>Solanales</taxon>
        <taxon>Solanaceae</taxon>
        <taxon>Solanoideae</taxon>
        <taxon>Datureae</taxon>
        <taxon>Datura</taxon>
    </lineage>
</organism>
<gene>
    <name evidence="1" type="ORF">HAX54_004873</name>
</gene>
<protein>
    <submittedName>
        <fullName evidence="1">Uncharacterized protein</fullName>
    </submittedName>
</protein>
<dbReference type="Proteomes" id="UP000823775">
    <property type="component" value="Unassembled WGS sequence"/>
</dbReference>
<accession>A0ABS8T7Q7</accession>
<reference evidence="1 2" key="1">
    <citation type="journal article" date="2021" name="BMC Genomics">
        <title>Datura genome reveals duplications of psychoactive alkaloid biosynthetic genes and high mutation rate following tissue culture.</title>
        <authorList>
            <person name="Rajewski A."/>
            <person name="Carter-House D."/>
            <person name="Stajich J."/>
            <person name="Litt A."/>
        </authorList>
    </citation>
    <scope>NUCLEOTIDE SEQUENCE [LARGE SCALE GENOMIC DNA]</scope>
    <source>
        <strain evidence="1">AR-01</strain>
    </source>
</reference>
<keyword evidence="2" id="KW-1185">Reference proteome</keyword>
<feature type="non-terminal residue" evidence="1">
    <location>
        <position position="1"/>
    </location>
</feature>
<sequence length="57" mass="6296">SDCQVVGCLGTDQEGNCTRWLPLRRWSSKNLEACSFRNRVAIPVGGIGLFEWITVVG</sequence>